<dbReference type="AlphaFoldDB" id="A0A4R7EWR2"/>
<sequence length="48" mass="5499">MKKIYSIPKKEIILPKKETVQFLLNYSKSISMLKLNSMSGILVVSNKN</sequence>
<name>A0A4R7EWR2_9FLAO</name>
<keyword evidence="2" id="KW-1185">Reference proteome</keyword>
<protein>
    <submittedName>
        <fullName evidence="1">Uncharacterized protein</fullName>
    </submittedName>
</protein>
<organism evidence="1 2">
    <name type="scientific">Myroides indicus</name>
    <dbReference type="NCBI Taxonomy" id="1323422"/>
    <lineage>
        <taxon>Bacteria</taxon>
        <taxon>Pseudomonadati</taxon>
        <taxon>Bacteroidota</taxon>
        <taxon>Flavobacteriia</taxon>
        <taxon>Flavobacteriales</taxon>
        <taxon>Flavobacteriaceae</taxon>
        <taxon>Myroides</taxon>
    </lineage>
</organism>
<proteinExistence type="predicted"/>
<dbReference type="EMBL" id="SOAG01000010">
    <property type="protein sequence ID" value="TDS59614.1"/>
    <property type="molecule type" value="Genomic_DNA"/>
</dbReference>
<reference evidence="1 2" key="1">
    <citation type="submission" date="2019-03" db="EMBL/GenBank/DDBJ databases">
        <title>Genomic Encyclopedia of Archaeal and Bacterial Type Strains, Phase II (KMG-II): from individual species to whole genera.</title>
        <authorList>
            <person name="Goeker M."/>
        </authorList>
    </citation>
    <scope>NUCLEOTIDE SEQUENCE [LARGE SCALE GENOMIC DNA]</scope>
    <source>
        <strain evidence="1 2">DSM 28213</strain>
    </source>
</reference>
<dbReference type="Proteomes" id="UP000295215">
    <property type="component" value="Unassembled WGS sequence"/>
</dbReference>
<accession>A0A4R7EWR2</accession>
<gene>
    <name evidence="1" type="ORF">C8P70_11062</name>
</gene>
<comment type="caution">
    <text evidence="1">The sequence shown here is derived from an EMBL/GenBank/DDBJ whole genome shotgun (WGS) entry which is preliminary data.</text>
</comment>
<evidence type="ECO:0000313" key="1">
    <source>
        <dbReference type="EMBL" id="TDS59614.1"/>
    </source>
</evidence>
<evidence type="ECO:0000313" key="2">
    <source>
        <dbReference type="Proteomes" id="UP000295215"/>
    </source>
</evidence>